<dbReference type="AlphaFoldDB" id="A0AA39CWM8"/>
<evidence type="ECO:0000256" key="2">
    <source>
        <dbReference type="ARBA" id="ARBA00023163"/>
    </source>
</evidence>
<organism evidence="4 5">
    <name type="scientific">Knufia peltigerae</name>
    <dbReference type="NCBI Taxonomy" id="1002370"/>
    <lineage>
        <taxon>Eukaryota</taxon>
        <taxon>Fungi</taxon>
        <taxon>Dikarya</taxon>
        <taxon>Ascomycota</taxon>
        <taxon>Pezizomycotina</taxon>
        <taxon>Eurotiomycetes</taxon>
        <taxon>Chaetothyriomycetidae</taxon>
        <taxon>Chaetothyriales</taxon>
        <taxon>Trichomeriaceae</taxon>
        <taxon>Knufia</taxon>
    </lineage>
</organism>
<dbReference type="EMBL" id="JAPDRN010000064">
    <property type="protein sequence ID" value="KAJ9630121.1"/>
    <property type="molecule type" value="Genomic_DNA"/>
</dbReference>
<dbReference type="Proteomes" id="UP001172681">
    <property type="component" value="Unassembled WGS sequence"/>
</dbReference>
<dbReference type="GO" id="GO:0001228">
    <property type="term" value="F:DNA-binding transcription activator activity, RNA polymerase II-specific"/>
    <property type="evidence" value="ECO:0007669"/>
    <property type="project" value="TreeGrafter"/>
</dbReference>
<dbReference type="PANTHER" id="PTHR47784">
    <property type="entry name" value="STEROL UPTAKE CONTROL PROTEIN 2"/>
    <property type="match status" value="1"/>
</dbReference>
<gene>
    <name evidence="4" type="ORF">H2204_008626</name>
</gene>
<dbReference type="PANTHER" id="PTHR47784:SF10">
    <property type="entry name" value="TRANSCRIPTION FACTOR, PUTATIVE (AFU_ORTHOLOGUE AFUA_6G14150)-RELATED"/>
    <property type="match status" value="1"/>
</dbReference>
<sequence>MASHGSKTTSLEEKNWLHQLQETAYQEQCDELGPPCANCRVRNVDCGLALPAQNTNSPQPRPQPAAEECPQASVVVVGDRILELELFHRWSTDTCRTFRITSDDIDVWRLMVPQEALRYDFLLNAILSVTALHVATTTSPTRSRAYQLAALEYQNLAINTFQASNLTVTAANHQAMFAFSVLNMALALALPYHLSRDNDLTNIREGLPTMFGLLQGVVSIFASSRTWLSTGAFQGLVARQMPNVPREELDHAHRTAMDHLRLANDEGYRLLCSDPSSSPQKAVSYHESNLAAIEKLEQCFLWNSDADNVVCLRWLATLEGSIIDAISNREPVAMLAIMHWAILLDRLGENRWWGKSCGKMLVTELSMVLKPLKPQWDPAISWVHQQVGLPALA</sequence>
<name>A0AA39CWM8_9EURO</name>
<evidence type="ECO:0000256" key="3">
    <source>
        <dbReference type="ARBA" id="ARBA00023242"/>
    </source>
</evidence>
<accession>A0AA39CWM8</accession>
<evidence type="ECO:0000256" key="1">
    <source>
        <dbReference type="ARBA" id="ARBA00023015"/>
    </source>
</evidence>
<evidence type="ECO:0000313" key="4">
    <source>
        <dbReference type="EMBL" id="KAJ9630121.1"/>
    </source>
</evidence>
<comment type="caution">
    <text evidence="4">The sequence shown here is derived from an EMBL/GenBank/DDBJ whole genome shotgun (WGS) entry which is preliminary data.</text>
</comment>
<reference evidence="4" key="1">
    <citation type="submission" date="2022-10" db="EMBL/GenBank/DDBJ databases">
        <title>Culturing micro-colonial fungi from biological soil crusts in the Mojave desert and describing Neophaeococcomyces mojavensis, and introducing the new genera and species Taxawa tesnikishii.</title>
        <authorList>
            <person name="Kurbessoian T."/>
            <person name="Stajich J.E."/>
        </authorList>
    </citation>
    <scope>NUCLEOTIDE SEQUENCE</scope>
    <source>
        <strain evidence="4">TK_35</strain>
    </source>
</reference>
<dbReference type="InterPro" id="IPR053157">
    <property type="entry name" value="Sterol_Uptake_Regulator"/>
</dbReference>
<protein>
    <recommendedName>
        <fullName evidence="6">Zn(2)-C6 fungal-type domain-containing protein</fullName>
    </recommendedName>
</protein>
<keyword evidence="5" id="KW-1185">Reference proteome</keyword>
<evidence type="ECO:0000313" key="5">
    <source>
        <dbReference type="Proteomes" id="UP001172681"/>
    </source>
</evidence>
<keyword evidence="1" id="KW-0805">Transcription regulation</keyword>
<dbReference type="GO" id="GO:0008270">
    <property type="term" value="F:zinc ion binding"/>
    <property type="evidence" value="ECO:0007669"/>
    <property type="project" value="InterPro"/>
</dbReference>
<evidence type="ECO:0008006" key="6">
    <source>
        <dbReference type="Google" id="ProtNLM"/>
    </source>
</evidence>
<dbReference type="CDD" id="cd00067">
    <property type="entry name" value="GAL4"/>
    <property type="match status" value="1"/>
</dbReference>
<keyword evidence="3" id="KW-0539">Nucleus</keyword>
<proteinExistence type="predicted"/>
<dbReference type="InterPro" id="IPR001138">
    <property type="entry name" value="Zn2Cys6_DnaBD"/>
</dbReference>
<keyword evidence="2" id="KW-0804">Transcription</keyword>